<name>A0A0G0XID5_9BACT</name>
<dbReference type="Proteomes" id="UP000034854">
    <property type="component" value="Unassembled WGS sequence"/>
</dbReference>
<gene>
    <name evidence="1" type="ORF">UU34_C0004G0008</name>
</gene>
<evidence type="ECO:0000313" key="2">
    <source>
        <dbReference type="Proteomes" id="UP000034854"/>
    </source>
</evidence>
<dbReference type="AlphaFoldDB" id="A0A0G0XID5"/>
<proteinExistence type="predicted"/>
<accession>A0A0G0XID5</accession>
<evidence type="ECO:0000313" key="1">
    <source>
        <dbReference type="EMBL" id="KKR87467.1"/>
    </source>
</evidence>
<organism evidence="1 2">
    <name type="scientific">Candidatus Curtissbacteria bacterium GW2011_GWA1_41_11</name>
    <dbReference type="NCBI Taxonomy" id="1618409"/>
    <lineage>
        <taxon>Bacteria</taxon>
        <taxon>Candidatus Curtissiibacteriota</taxon>
    </lineage>
</organism>
<comment type="caution">
    <text evidence="1">The sequence shown here is derived from an EMBL/GenBank/DDBJ whole genome shotgun (WGS) entry which is preliminary data.</text>
</comment>
<sequence length="193" mass="22316">MFLYPSDWSQPRLLRKLASIRIETERVIKIYAAHDQNIGRITGRPIQLIPIDYKGLTHEDIFDYGERGSYNGRDLEMYLQKYSGLDQSGIAIARAMLRFGYQEALGTNRLAMAVKNGDEPVFDNPFSFIHHFKSPKPDVNTKMHLDIYMPQSIERLSKIIDLDNLARLATPEEVGRIRALELENEHGKERLLR</sequence>
<dbReference type="EMBL" id="LCAG01000004">
    <property type="protein sequence ID" value="KKR87467.1"/>
    <property type="molecule type" value="Genomic_DNA"/>
</dbReference>
<protein>
    <submittedName>
        <fullName evidence="1">Uncharacterized protein</fullName>
    </submittedName>
</protein>
<reference evidence="1 2" key="1">
    <citation type="journal article" date="2015" name="Nature">
        <title>rRNA introns, odd ribosomes, and small enigmatic genomes across a large radiation of phyla.</title>
        <authorList>
            <person name="Brown C.T."/>
            <person name="Hug L.A."/>
            <person name="Thomas B.C."/>
            <person name="Sharon I."/>
            <person name="Castelle C.J."/>
            <person name="Singh A."/>
            <person name="Wilkins M.J."/>
            <person name="Williams K.H."/>
            <person name="Banfield J.F."/>
        </authorList>
    </citation>
    <scope>NUCLEOTIDE SEQUENCE [LARGE SCALE GENOMIC DNA]</scope>
</reference>